<dbReference type="SUPFAM" id="SSF53720">
    <property type="entry name" value="ALDH-like"/>
    <property type="match status" value="1"/>
</dbReference>
<accession>A0ABN5WRH1</accession>
<evidence type="ECO:0008006" key="4">
    <source>
        <dbReference type="Google" id="ProtNLM"/>
    </source>
</evidence>
<gene>
    <name evidence="2" type="ORF">HORIV_15310</name>
</gene>
<evidence type="ECO:0000256" key="1">
    <source>
        <dbReference type="ARBA" id="ARBA00023002"/>
    </source>
</evidence>
<sequence>MYDNARRNADWATISDRYQANIQAVNPATGEKLEPIYVGGSRAHVEQACELAEAAYATYRETSLEERATF</sequence>
<organism evidence="2 3">
    <name type="scientific">Vreelandella olivaria</name>
    <dbReference type="NCBI Taxonomy" id="390919"/>
    <lineage>
        <taxon>Bacteria</taxon>
        <taxon>Pseudomonadati</taxon>
        <taxon>Pseudomonadota</taxon>
        <taxon>Gammaproteobacteria</taxon>
        <taxon>Oceanospirillales</taxon>
        <taxon>Halomonadaceae</taxon>
        <taxon>Vreelandella</taxon>
    </lineage>
</organism>
<keyword evidence="3" id="KW-1185">Reference proteome</keyword>
<keyword evidence="1" id="KW-0560">Oxidoreductase</keyword>
<dbReference type="Proteomes" id="UP000289555">
    <property type="component" value="Chromosome"/>
</dbReference>
<evidence type="ECO:0000313" key="2">
    <source>
        <dbReference type="EMBL" id="BBI49110.1"/>
    </source>
</evidence>
<dbReference type="Gene3D" id="3.40.605.10">
    <property type="entry name" value="Aldehyde Dehydrogenase, Chain A, domain 1"/>
    <property type="match status" value="1"/>
</dbReference>
<dbReference type="EMBL" id="AP019416">
    <property type="protein sequence ID" value="BBI49110.1"/>
    <property type="molecule type" value="Genomic_DNA"/>
</dbReference>
<name>A0ABN5WRH1_9GAMM</name>
<reference evidence="3" key="1">
    <citation type="journal article" date="2019" name="Microbiol. Resour. Announc.">
        <title>Complete Genome Sequence of Halomonas olivaria, a Moderately Halophilic Bacterium Isolated from Olive Processing Effluents, Obtained by Nanopore Sequencing.</title>
        <authorList>
            <person name="Nagata S."/>
            <person name="Ii K.M."/>
            <person name="Tsukimi T."/>
            <person name="Miura M.C."/>
            <person name="Galipon J."/>
            <person name="Arakawa K."/>
        </authorList>
    </citation>
    <scope>NUCLEOTIDE SEQUENCE [LARGE SCALE GENOMIC DNA]</scope>
    <source>
        <strain evidence="3">TYRC17</strain>
    </source>
</reference>
<dbReference type="InterPro" id="IPR016161">
    <property type="entry name" value="Ald_DH/histidinol_DH"/>
</dbReference>
<evidence type="ECO:0000313" key="3">
    <source>
        <dbReference type="Proteomes" id="UP000289555"/>
    </source>
</evidence>
<protein>
    <recommendedName>
        <fullName evidence="4">Aldehyde dehydrogenase domain-containing protein</fullName>
    </recommendedName>
</protein>
<dbReference type="InterPro" id="IPR016162">
    <property type="entry name" value="Ald_DH_N"/>
</dbReference>
<proteinExistence type="predicted"/>